<gene>
    <name evidence="2" type="ORF">MFFC18_16600</name>
</gene>
<evidence type="ECO:0000313" key="3">
    <source>
        <dbReference type="Proteomes" id="UP000322214"/>
    </source>
</evidence>
<dbReference type="EMBL" id="CP042912">
    <property type="protein sequence ID" value="QEG21801.1"/>
    <property type="molecule type" value="Genomic_DNA"/>
</dbReference>
<dbReference type="InterPro" id="IPR051783">
    <property type="entry name" value="NAD(P)-dependent_oxidoreduct"/>
</dbReference>
<organism evidence="2 3">
    <name type="scientific">Mariniblastus fucicola</name>
    <dbReference type="NCBI Taxonomy" id="980251"/>
    <lineage>
        <taxon>Bacteria</taxon>
        <taxon>Pseudomonadati</taxon>
        <taxon>Planctomycetota</taxon>
        <taxon>Planctomycetia</taxon>
        <taxon>Pirellulales</taxon>
        <taxon>Pirellulaceae</taxon>
        <taxon>Mariniblastus</taxon>
    </lineage>
</organism>
<evidence type="ECO:0000313" key="2">
    <source>
        <dbReference type="EMBL" id="QEG21801.1"/>
    </source>
</evidence>
<dbReference type="PANTHER" id="PTHR48079">
    <property type="entry name" value="PROTEIN YEEZ"/>
    <property type="match status" value="1"/>
</dbReference>
<feature type="domain" description="NAD-dependent epimerase/dehydratase" evidence="1">
    <location>
        <begin position="3"/>
        <end position="224"/>
    </location>
</feature>
<dbReference type="GO" id="GO:0004029">
    <property type="term" value="F:aldehyde dehydrogenase (NAD+) activity"/>
    <property type="evidence" value="ECO:0007669"/>
    <property type="project" value="TreeGrafter"/>
</dbReference>
<dbReference type="InterPro" id="IPR036291">
    <property type="entry name" value="NAD(P)-bd_dom_sf"/>
</dbReference>
<dbReference type="Proteomes" id="UP000322214">
    <property type="component" value="Chromosome"/>
</dbReference>
<dbReference type="Gene3D" id="3.40.50.720">
    <property type="entry name" value="NAD(P)-binding Rossmann-like Domain"/>
    <property type="match status" value="1"/>
</dbReference>
<reference evidence="2 3" key="1">
    <citation type="submission" date="2019-08" db="EMBL/GenBank/DDBJ databases">
        <title>Deep-cultivation of Planctomycetes and their phenomic and genomic characterization uncovers novel biology.</title>
        <authorList>
            <person name="Wiegand S."/>
            <person name="Jogler M."/>
            <person name="Boedeker C."/>
            <person name="Pinto D."/>
            <person name="Vollmers J."/>
            <person name="Rivas-Marin E."/>
            <person name="Kohn T."/>
            <person name="Peeters S.H."/>
            <person name="Heuer A."/>
            <person name="Rast P."/>
            <person name="Oberbeckmann S."/>
            <person name="Bunk B."/>
            <person name="Jeske O."/>
            <person name="Meyerdierks A."/>
            <person name="Storesund J.E."/>
            <person name="Kallscheuer N."/>
            <person name="Luecker S."/>
            <person name="Lage O.M."/>
            <person name="Pohl T."/>
            <person name="Merkel B.J."/>
            <person name="Hornburger P."/>
            <person name="Mueller R.-W."/>
            <person name="Bruemmer F."/>
            <person name="Labrenz M."/>
            <person name="Spormann A.M."/>
            <person name="Op den Camp H."/>
            <person name="Overmann J."/>
            <person name="Amann R."/>
            <person name="Jetten M.S.M."/>
            <person name="Mascher T."/>
            <person name="Medema M.H."/>
            <person name="Devos D.P."/>
            <person name="Kaster A.-K."/>
            <person name="Ovreas L."/>
            <person name="Rohde M."/>
            <person name="Galperin M.Y."/>
            <person name="Jogler C."/>
        </authorList>
    </citation>
    <scope>NUCLEOTIDE SEQUENCE [LARGE SCALE GENOMIC DNA]</scope>
    <source>
        <strain evidence="2 3">FC18</strain>
    </source>
</reference>
<sequence length="324" mass="35259">MKILVTGATGFLGNNLARKMLQQGHEIVTTVRATSDLRPLDGIDVEVIHADLTDPNAMAPVVEDVELIVHCAAMIQIGHSKRESCTAFNVGSTKLLAEAARRREIRMINVSTVDTMAAATDGVPVTENSADGPKYDCSYVFSKRAAASAFMEEVEKGLDGVTVCPGFMLGPNDWKPSSGEMLLFVAKTPLFFVAAGGCSVVDVRDVADGIMLAIKHGKTGEKYILAGENISYMELWKRMAKIVGCWPPRRKVSNFVAGLAGRTGDLISKFTKEELALNSATITMGQMLNWYSSEKAINELGYSIGEIDIAIEDAWKWFKLHDYA</sequence>
<dbReference type="PANTHER" id="PTHR48079:SF6">
    <property type="entry name" value="NAD(P)-BINDING DOMAIN-CONTAINING PROTEIN-RELATED"/>
    <property type="match status" value="1"/>
</dbReference>
<protein>
    <submittedName>
        <fullName evidence="2">3 beta-hydroxysteroid dehydrogenase/Delta 5--&gt;4-isomerase</fullName>
    </submittedName>
</protein>
<evidence type="ECO:0000259" key="1">
    <source>
        <dbReference type="Pfam" id="PF01370"/>
    </source>
</evidence>
<dbReference type="GO" id="GO:0005737">
    <property type="term" value="C:cytoplasm"/>
    <property type="evidence" value="ECO:0007669"/>
    <property type="project" value="TreeGrafter"/>
</dbReference>
<keyword evidence="2" id="KW-0413">Isomerase</keyword>
<accession>A0A5B9PFS1</accession>
<dbReference type="InterPro" id="IPR001509">
    <property type="entry name" value="Epimerase_deHydtase"/>
</dbReference>
<keyword evidence="3" id="KW-1185">Reference proteome</keyword>
<name>A0A5B9PFS1_9BACT</name>
<dbReference type="AlphaFoldDB" id="A0A5B9PFS1"/>
<dbReference type="KEGG" id="mff:MFFC18_16600"/>
<dbReference type="OrthoDB" id="9811743at2"/>
<dbReference type="RefSeq" id="WP_075085480.1">
    <property type="nucleotide sequence ID" value="NZ_CP042912.1"/>
</dbReference>
<dbReference type="GO" id="GO:0016853">
    <property type="term" value="F:isomerase activity"/>
    <property type="evidence" value="ECO:0007669"/>
    <property type="project" value="UniProtKB-KW"/>
</dbReference>
<dbReference type="Pfam" id="PF01370">
    <property type="entry name" value="Epimerase"/>
    <property type="match status" value="1"/>
</dbReference>
<dbReference type="SUPFAM" id="SSF51735">
    <property type="entry name" value="NAD(P)-binding Rossmann-fold domains"/>
    <property type="match status" value="1"/>
</dbReference>
<dbReference type="STRING" id="980251.GCA_001642875_03261"/>
<proteinExistence type="predicted"/>